<dbReference type="AlphaFoldDB" id="A0A8J2PAM2"/>
<dbReference type="OrthoDB" id="8295292at2759"/>
<gene>
    <name evidence="3" type="ORF">AFUS01_LOCUS21039</name>
</gene>
<keyword evidence="2" id="KW-0812">Transmembrane</keyword>
<feature type="region of interest" description="Disordered" evidence="1">
    <location>
        <begin position="272"/>
        <end position="294"/>
    </location>
</feature>
<accession>A0A8J2PAM2</accession>
<comment type="caution">
    <text evidence="3">The sequence shown here is derived from an EMBL/GenBank/DDBJ whole genome shotgun (WGS) entry which is preliminary data.</text>
</comment>
<feature type="compositionally biased region" description="Polar residues" evidence="1">
    <location>
        <begin position="272"/>
        <end position="288"/>
    </location>
</feature>
<evidence type="ECO:0000256" key="1">
    <source>
        <dbReference type="SAM" id="MobiDB-lite"/>
    </source>
</evidence>
<evidence type="ECO:0000313" key="3">
    <source>
        <dbReference type="EMBL" id="CAG7732527.1"/>
    </source>
</evidence>
<evidence type="ECO:0000256" key="2">
    <source>
        <dbReference type="SAM" id="Phobius"/>
    </source>
</evidence>
<feature type="non-terminal residue" evidence="3">
    <location>
        <position position="1"/>
    </location>
</feature>
<keyword evidence="2" id="KW-1133">Transmembrane helix</keyword>
<proteinExistence type="predicted"/>
<feature type="region of interest" description="Disordered" evidence="1">
    <location>
        <begin position="1"/>
        <end position="79"/>
    </location>
</feature>
<feature type="compositionally biased region" description="Polar residues" evidence="1">
    <location>
        <begin position="46"/>
        <end position="61"/>
    </location>
</feature>
<organism evidence="3 4">
    <name type="scientific">Allacma fusca</name>
    <dbReference type="NCBI Taxonomy" id="39272"/>
    <lineage>
        <taxon>Eukaryota</taxon>
        <taxon>Metazoa</taxon>
        <taxon>Ecdysozoa</taxon>
        <taxon>Arthropoda</taxon>
        <taxon>Hexapoda</taxon>
        <taxon>Collembola</taxon>
        <taxon>Symphypleona</taxon>
        <taxon>Sminthuridae</taxon>
        <taxon>Allacma</taxon>
    </lineage>
</organism>
<name>A0A8J2PAM2_9HEXA</name>
<feature type="compositionally biased region" description="Low complexity" evidence="1">
    <location>
        <begin position="7"/>
        <end position="45"/>
    </location>
</feature>
<reference evidence="3" key="1">
    <citation type="submission" date="2021-06" db="EMBL/GenBank/DDBJ databases">
        <authorList>
            <person name="Hodson N. C."/>
            <person name="Mongue J. A."/>
            <person name="Jaron S. K."/>
        </authorList>
    </citation>
    <scope>NUCLEOTIDE SEQUENCE</scope>
</reference>
<evidence type="ECO:0000313" key="4">
    <source>
        <dbReference type="Proteomes" id="UP000708208"/>
    </source>
</evidence>
<protein>
    <submittedName>
        <fullName evidence="3">Uncharacterized protein</fullName>
    </submittedName>
</protein>
<dbReference type="EMBL" id="CAJVCH010233267">
    <property type="protein sequence ID" value="CAG7732527.1"/>
    <property type="molecule type" value="Genomic_DNA"/>
</dbReference>
<keyword evidence="2" id="KW-0472">Membrane</keyword>
<feature type="transmembrane region" description="Helical" evidence="2">
    <location>
        <begin position="218"/>
        <end position="240"/>
    </location>
</feature>
<keyword evidence="4" id="KW-1185">Reference proteome</keyword>
<dbReference type="Proteomes" id="UP000708208">
    <property type="component" value="Unassembled WGS sequence"/>
</dbReference>
<sequence>TKEKTTELMLTTTPTTSVSPAMTIPVVTSSISIKSQSIKNQSTKNPSMNSQSVKNPSNNANPKPVKKIRPPGYGIGMKKPSKYVKPPLEEVTATVIGSDETHDIYSLKPVSDVETKASTPDSDTFTRQPGQIWPFMTTKKPAFTKINTKISPRPHKNHYYQRTQAPKLTLTVATTTKPPTTTVYYRNPSSGLINPLIPISLSNMSFFDFLRTQLVPRIGLSLISFMATSPLLLTLMGAVAGRRRKKRDLTDLTYDETTSVGLEALASQWQEMETTTENPTVEGNNANSKNKKRIKIKWSTKDRKKKPKTTTTTTVQPETIDRDLYTRQSQTSTLQFSTIASVIFSQLFTSLRDYFTRFQQIQQLG</sequence>